<dbReference type="Proteomes" id="UP001171606">
    <property type="component" value="Unassembled WGS sequence"/>
</dbReference>
<comment type="caution">
    <text evidence="2">The sequence shown here is derived from an EMBL/GenBank/DDBJ whole genome shotgun (WGS) entry which is preliminary data.</text>
</comment>
<evidence type="ECO:0000313" key="3">
    <source>
        <dbReference type="Proteomes" id="UP001171606"/>
    </source>
</evidence>
<evidence type="ECO:0008006" key="4">
    <source>
        <dbReference type="Google" id="ProtNLM"/>
    </source>
</evidence>
<name>A0ABT8PGR5_9BURK</name>
<feature type="transmembrane region" description="Helical" evidence="1">
    <location>
        <begin position="20"/>
        <end position="42"/>
    </location>
</feature>
<accession>A0ABT8PGR5</accession>
<evidence type="ECO:0000313" key="2">
    <source>
        <dbReference type="EMBL" id="MDN7934329.1"/>
    </source>
</evidence>
<dbReference type="RefSeq" id="WP_301756549.1">
    <property type="nucleotide sequence ID" value="NZ_JAUJSQ010000010.1"/>
</dbReference>
<keyword evidence="3" id="KW-1185">Reference proteome</keyword>
<keyword evidence="1" id="KW-1133">Transmembrane helix</keyword>
<protein>
    <recommendedName>
        <fullName evidence="4">Lipoprotein</fullName>
    </recommendedName>
</protein>
<reference evidence="2" key="1">
    <citation type="submission" date="2023-07" db="EMBL/GenBank/DDBJ databases">
        <title>A collection of bacterial strains from the Burkholderia cepacia Research Laboratory and Repository.</title>
        <authorList>
            <person name="Lipuma J."/>
            <person name="Spilker T."/>
            <person name="Caverly L."/>
        </authorList>
    </citation>
    <scope>NUCLEOTIDE SEQUENCE</scope>
    <source>
        <strain evidence="2">AU42020</strain>
    </source>
</reference>
<proteinExistence type="predicted"/>
<sequence length="218" mass="24300">MADPVGAVCDPWGTAKLVAAIASPIVAVIAMGVSAFIAWTAIKTPQKDRESKNHLDQAILSLQRANAALTDEGKSEHARPDRMNWLTAARHIETYKVLKRGVTEPSHKVLCEDHEEYWRHRIYLAINMHNIVHSSWYDEDLAAKKSGLHPPSLLIVYGFASWPENKEDPIDRADLAGIARGHDVRKGNVGLEMYLAKYSKITALLDESDAQRKVCNKP</sequence>
<dbReference type="EMBL" id="JAUJSQ010000010">
    <property type="protein sequence ID" value="MDN7934329.1"/>
    <property type="molecule type" value="Genomic_DNA"/>
</dbReference>
<organism evidence="2 3">
    <name type="scientific">Burkholderia metallica</name>
    <dbReference type="NCBI Taxonomy" id="488729"/>
    <lineage>
        <taxon>Bacteria</taxon>
        <taxon>Pseudomonadati</taxon>
        <taxon>Pseudomonadota</taxon>
        <taxon>Betaproteobacteria</taxon>
        <taxon>Burkholderiales</taxon>
        <taxon>Burkholderiaceae</taxon>
        <taxon>Burkholderia</taxon>
        <taxon>Burkholderia cepacia complex</taxon>
    </lineage>
</organism>
<keyword evidence="1" id="KW-0472">Membrane</keyword>
<gene>
    <name evidence="2" type="ORF">QZM52_23840</name>
</gene>
<keyword evidence="1" id="KW-0812">Transmembrane</keyword>
<evidence type="ECO:0000256" key="1">
    <source>
        <dbReference type="SAM" id="Phobius"/>
    </source>
</evidence>